<accession>A0A6L2P240</accession>
<feature type="region of interest" description="Disordered" evidence="1">
    <location>
        <begin position="1372"/>
        <end position="1407"/>
    </location>
</feature>
<protein>
    <submittedName>
        <fullName evidence="4">Zinc finger, CCHC-type</fullName>
    </submittedName>
</protein>
<dbReference type="EMBL" id="BKCJ010010662">
    <property type="protein sequence ID" value="GEU92581.1"/>
    <property type="molecule type" value="Genomic_DNA"/>
</dbReference>
<feature type="domain" description="Reverse transcriptase Ty1/copia-type" evidence="2">
    <location>
        <begin position="1018"/>
        <end position="1081"/>
    </location>
</feature>
<feature type="domain" description="Retrovirus-related Pol polyprotein from transposon TNT 1-94-like beta-barrel" evidence="3">
    <location>
        <begin position="687"/>
        <end position="759"/>
    </location>
</feature>
<dbReference type="Pfam" id="PF07727">
    <property type="entry name" value="RVT_2"/>
    <property type="match status" value="1"/>
</dbReference>
<name>A0A6L2P240_TANCI</name>
<comment type="caution">
    <text evidence="4">The sequence shown here is derived from an EMBL/GenBank/DDBJ whole genome shotgun (WGS) entry which is preliminary data.</text>
</comment>
<dbReference type="Pfam" id="PF14223">
    <property type="entry name" value="Retrotran_gag_2"/>
    <property type="match status" value="1"/>
</dbReference>
<feature type="region of interest" description="Disordered" evidence="1">
    <location>
        <begin position="917"/>
        <end position="939"/>
    </location>
</feature>
<gene>
    <name evidence="4" type="ORF">Tci_064559</name>
</gene>
<dbReference type="Pfam" id="PF22936">
    <property type="entry name" value="Pol_BBD"/>
    <property type="match status" value="1"/>
</dbReference>
<proteinExistence type="predicted"/>
<reference evidence="4" key="1">
    <citation type="journal article" date="2019" name="Sci. Rep.">
        <title>Draft genome of Tanacetum cinerariifolium, the natural source of mosquito coil.</title>
        <authorList>
            <person name="Yamashiro T."/>
            <person name="Shiraishi A."/>
            <person name="Satake H."/>
            <person name="Nakayama K."/>
        </authorList>
    </citation>
    <scope>NUCLEOTIDE SEQUENCE</scope>
</reference>
<evidence type="ECO:0000259" key="3">
    <source>
        <dbReference type="Pfam" id="PF22936"/>
    </source>
</evidence>
<feature type="compositionally biased region" description="Low complexity" evidence="1">
    <location>
        <begin position="930"/>
        <end position="939"/>
    </location>
</feature>
<dbReference type="InterPro" id="IPR054722">
    <property type="entry name" value="PolX-like_BBD"/>
</dbReference>
<evidence type="ECO:0000313" key="4">
    <source>
        <dbReference type="EMBL" id="GEU92581.1"/>
    </source>
</evidence>
<organism evidence="4">
    <name type="scientific">Tanacetum cinerariifolium</name>
    <name type="common">Dalmatian daisy</name>
    <name type="synonym">Chrysanthemum cinerariifolium</name>
    <dbReference type="NCBI Taxonomy" id="118510"/>
    <lineage>
        <taxon>Eukaryota</taxon>
        <taxon>Viridiplantae</taxon>
        <taxon>Streptophyta</taxon>
        <taxon>Embryophyta</taxon>
        <taxon>Tracheophyta</taxon>
        <taxon>Spermatophyta</taxon>
        <taxon>Magnoliopsida</taxon>
        <taxon>eudicotyledons</taxon>
        <taxon>Gunneridae</taxon>
        <taxon>Pentapetalae</taxon>
        <taxon>asterids</taxon>
        <taxon>campanulids</taxon>
        <taxon>Asterales</taxon>
        <taxon>Asteraceae</taxon>
        <taxon>Asteroideae</taxon>
        <taxon>Anthemideae</taxon>
        <taxon>Anthemidinae</taxon>
        <taxon>Tanacetum</taxon>
    </lineage>
</organism>
<evidence type="ECO:0000256" key="1">
    <source>
        <dbReference type="SAM" id="MobiDB-lite"/>
    </source>
</evidence>
<sequence>MANLSEDIQCAGFDTRPPLLDRTDFTSWQQRIQLYCQGKENGVNILKSIDEGPFQMGHSGNNILLQGFPKDIYSLINHYTNAKDIWDNVKMLLKGSKLTKEDRESQLYDDFEHFRQNKGETIHDYYVWFAKLINDMRNIKMTMSRMQLNSKFVNNMLPEWGRFVTVVKLNRGLRDSNYDQLYAYLKQHEAHANENKMMSDRFTQHTVDPLALMSNENGITLDEEQLLFIAGGQDNVVDDDTMFMANLLSADLIYNEVGLSYDSYVLFEYVKDNAMQVIQSDVSAVPNDAYMMILNDMHEPPAQHAYVTTQTKVVNKSLTAKLATYKEQVELYERRARFELTKREQKIDEQLRIVITDRNIKEENLKKELHSVKMQLASTINHNKSMVEEVTLKEKIADKLFKQDQSLQTVHMLCKPKPYYDEQRKAAIGYKSPLCLARAKQVQPALYNGHEIIKTNHVSDIVHNLKDTLEIAEITRKKMNENMKTPLWTHHKINIRPPNYSKDNFLATFTPQTQLTPEQIFWSKDVFKMKTESLKVQVKAAKLVKALMVYPPIIPVKLVPRVLPTKSQVKINISVLKQLFLEFKKTCKKRITPTGLTEGDRGFEQTKECYLTDVIPFFEKLKEHFEDSVTPKVLAPGVYAIDVEPIPPRLRNNREVHLDYLKHLKESVATFHEIIKEAKVVQIVLCYLDSGCSKHITGDHSRLRNLVKKFIGTVRFRNAYFGAIMGYEDYVILDSVISRVYYVEGLGHNLFSIRQFCDSNMEVASRKHSCYVRDSDEAVATACYTQNCSLIHTRHNKTLYELAHNKKPDLTFLRVFGSLCYPTNDNEDLGELQPTTDVGIFVGYAQSMKGLDPTFLMPRQISSELVPNLVPAAPYVPPTNKDLEILFQPMFDEYLESPRVNRPVSLTPAVPVHVNSVGTPSSTAIDQDAPSPSHSPSSSALQSICLHQGIVAESTLVDENPFAPVDNDPFLTIFSLEPTSAASSSGDAIEPKNFKSAITKDCWFQAMQDKINEFDLLQVWELVPQLDCVMIIALKWIYKVKLDEYGDVLKNTARLVAKGYRHDERIDFEESFAPVARMRLLESLSPIPPRFGMDSCDPVDTPMVDQIKLDEDPLGIPIDQTRFCSMVGSLMYLTASIPTWFSLYACVQVPLLSAAIMFSTQGLSTFTYNTILFESRLYTSSLLNAPSKKYFDLLRKGSMVRGKLRKLPSGEYRDGLQIANIDKMTMTTLVGNNSVFRSFFEKQKLTRPKFIDCYRKLRLVLSTEDKENYLEHRIPEAPVLPPGQQVPPAATAAHAAWVKGQKEVVVLMLLTMDLDIQRNLAHLGKTVNELHACLRCMKIRCQRKMLLLHFMQYEQEWFRKTRRINRIKLLGGHGKGKRKMGYAPNNASFAPKPKTPPPPKKDNPAKDAICHQCGEIGH</sequence>
<evidence type="ECO:0000259" key="2">
    <source>
        <dbReference type="Pfam" id="PF07727"/>
    </source>
</evidence>
<dbReference type="InterPro" id="IPR013103">
    <property type="entry name" value="RVT_2"/>
</dbReference>